<dbReference type="EMBL" id="JAODAN010000002">
    <property type="protein sequence ID" value="KAK1926300.1"/>
    <property type="molecule type" value="Genomic_DNA"/>
</dbReference>
<dbReference type="AlphaFoldDB" id="A0AAD9L7N8"/>
<keyword evidence="1" id="KW-0812">Transmembrane</keyword>
<proteinExistence type="predicted"/>
<keyword evidence="1" id="KW-0472">Membrane</keyword>
<protein>
    <submittedName>
        <fullName evidence="2">Uncharacterized protein</fullName>
    </submittedName>
</protein>
<keyword evidence="3" id="KW-1185">Reference proteome</keyword>
<evidence type="ECO:0000313" key="2">
    <source>
        <dbReference type="EMBL" id="KAK1926300.1"/>
    </source>
</evidence>
<gene>
    <name evidence="2" type="ORF">DB88DRAFT_481372</name>
</gene>
<name>A0AAD9L7N8_PAPLA</name>
<feature type="transmembrane region" description="Helical" evidence="1">
    <location>
        <begin position="161"/>
        <end position="181"/>
    </location>
</feature>
<organism evidence="2 3">
    <name type="scientific">Papiliotrema laurentii</name>
    <name type="common">Cryptococcus laurentii</name>
    <dbReference type="NCBI Taxonomy" id="5418"/>
    <lineage>
        <taxon>Eukaryota</taxon>
        <taxon>Fungi</taxon>
        <taxon>Dikarya</taxon>
        <taxon>Basidiomycota</taxon>
        <taxon>Agaricomycotina</taxon>
        <taxon>Tremellomycetes</taxon>
        <taxon>Tremellales</taxon>
        <taxon>Rhynchogastremaceae</taxon>
        <taxon>Papiliotrema</taxon>
    </lineage>
</organism>
<comment type="caution">
    <text evidence="2">The sequence shown here is derived from an EMBL/GenBank/DDBJ whole genome shotgun (WGS) entry which is preliminary data.</text>
</comment>
<reference evidence="2" key="1">
    <citation type="submission" date="2023-02" db="EMBL/GenBank/DDBJ databases">
        <title>Identification and recombinant expression of a fungal hydrolase from Papiliotrema laurentii that hydrolyzes apple cutin and clears colloidal polyester polyurethane.</title>
        <authorList>
            <consortium name="DOE Joint Genome Institute"/>
            <person name="Roman V.A."/>
            <person name="Bojanowski C."/>
            <person name="Crable B.R."/>
            <person name="Wagner D.N."/>
            <person name="Hung C.S."/>
            <person name="Nadeau L.J."/>
            <person name="Schratz L."/>
            <person name="Haridas S."/>
            <person name="Pangilinan J."/>
            <person name="Lipzen A."/>
            <person name="Na H."/>
            <person name="Yan M."/>
            <person name="Ng V."/>
            <person name="Grigoriev I.V."/>
            <person name="Spatafora J.W."/>
            <person name="Barlow D."/>
            <person name="Biffinger J."/>
            <person name="Kelley-Loughnane N."/>
            <person name="Varaljay V.A."/>
            <person name="Crookes-Goodson W.J."/>
        </authorList>
    </citation>
    <scope>NUCLEOTIDE SEQUENCE</scope>
    <source>
        <strain evidence="2">5307AH</strain>
    </source>
</reference>
<evidence type="ECO:0000313" key="3">
    <source>
        <dbReference type="Proteomes" id="UP001182556"/>
    </source>
</evidence>
<sequence length="187" mass="20321">MAQPNGTAPGFLTPCGSQNFDYSQTQIVNVSQIIEVTFLGTPPYNLTRTIFGNNTVQCGIPAFPDWDGSTPFVLENNTFQWTVEPPYRNFTSGTNKTTLVPVPGDAVMFVAVERGIASGSTGSSNHNFWFSANYTLYDTANPTGRPPNGAASTRSPLKAGFMLGLLAIPTLLSIVCWEILFRRIEIC</sequence>
<keyword evidence="1" id="KW-1133">Transmembrane helix</keyword>
<evidence type="ECO:0000256" key="1">
    <source>
        <dbReference type="SAM" id="Phobius"/>
    </source>
</evidence>
<dbReference type="Proteomes" id="UP001182556">
    <property type="component" value="Unassembled WGS sequence"/>
</dbReference>
<accession>A0AAD9L7N8</accession>